<keyword evidence="6 10" id="KW-0720">Serine protease</keyword>
<organism evidence="13 14">
    <name type="scientific">Chironomus riparius</name>
    <dbReference type="NCBI Taxonomy" id="315576"/>
    <lineage>
        <taxon>Eukaryota</taxon>
        <taxon>Metazoa</taxon>
        <taxon>Ecdysozoa</taxon>
        <taxon>Arthropoda</taxon>
        <taxon>Hexapoda</taxon>
        <taxon>Insecta</taxon>
        <taxon>Pterygota</taxon>
        <taxon>Neoptera</taxon>
        <taxon>Endopterygota</taxon>
        <taxon>Diptera</taxon>
        <taxon>Nematocera</taxon>
        <taxon>Chironomoidea</taxon>
        <taxon>Chironomidae</taxon>
        <taxon>Chironominae</taxon>
        <taxon>Chironomus</taxon>
    </lineage>
</organism>
<dbReference type="CDD" id="cd00190">
    <property type="entry name" value="Tryp_SPc"/>
    <property type="match status" value="1"/>
</dbReference>
<keyword evidence="14" id="KW-1185">Reference proteome</keyword>
<evidence type="ECO:0000256" key="3">
    <source>
        <dbReference type="ARBA" id="ARBA00022670"/>
    </source>
</evidence>
<keyword evidence="8" id="KW-1015">Disulfide bond</keyword>
<dbReference type="GO" id="GO:0005576">
    <property type="term" value="C:extracellular region"/>
    <property type="evidence" value="ECO:0007669"/>
    <property type="project" value="UniProtKB-SubCell"/>
</dbReference>
<keyword evidence="7" id="KW-0865">Zymogen</keyword>
<dbReference type="InterPro" id="IPR001254">
    <property type="entry name" value="Trypsin_dom"/>
</dbReference>
<dbReference type="SMART" id="SM00020">
    <property type="entry name" value="Tryp_SPc"/>
    <property type="match status" value="1"/>
</dbReference>
<evidence type="ECO:0000256" key="10">
    <source>
        <dbReference type="RuleBase" id="RU363034"/>
    </source>
</evidence>
<accession>A0A9N9RXG1</accession>
<comment type="similarity">
    <text evidence="9">Belongs to the peptidase S1 family. CLIP subfamily.</text>
</comment>
<evidence type="ECO:0000313" key="14">
    <source>
        <dbReference type="Proteomes" id="UP001153620"/>
    </source>
</evidence>
<evidence type="ECO:0000313" key="13">
    <source>
        <dbReference type="EMBL" id="CAG9805162.1"/>
    </source>
</evidence>
<dbReference type="OrthoDB" id="8440449at2759"/>
<dbReference type="GO" id="GO:0016485">
    <property type="term" value="P:protein processing"/>
    <property type="evidence" value="ECO:0007669"/>
    <property type="project" value="UniProtKB-ARBA"/>
</dbReference>
<evidence type="ECO:0000259" key="12">
    <source>
        <dbReference type="PROSITE" id="PS50240"/>
    </source>
</evidence>
<keyword evidence="3 10" id="KW-0645">Protease</keyword>
<dbReference type="AlphaFoldDB" id="A0A9N9RXG1"/>
<evidence type="ECO:0000256" key="2">
    <source>
        <dbReference type="ARBA" id="ARBA00022525"/>
    </source>
</evidence>
<evidence type="ECO:0000256" key="1">
    <source>
        <dbReference type="ARBA" id="ARBA00004613"/>
    </source>
</evidence>
<dbReference type="InterPro" id="IPR050430">
    <property type="entry name" value="Peptidase_S1"/>
</dbReference>
<dbReference type="PANTHER" id="PTHR24276">
    <property type="entry name" value="POLYSERASE-RELATED"/>
    <property type="match status" value="1"/>
</dbReference>
<evidence type="ECO:0000256" key="7">
    <source>
        <dbReference type="ARBA" id="ARBA00023145"/>
    </source>
</evidence>
<comment type="subcellular location">
    <subcellularLocation>
        <location evidence="1">Secreted</location>
    </subcellularLocation>
</comment>
<dbReference type="PRINTS" id="PR00722">
    <property type="entry name" value="CHYMOTRYPSIN"/>
</dbReference>
<keyword evidence="4" id="KW-0222">Digestion</keyword>
<dbReference type="GO" id="GO:0004252">
    <property type="term" value="F:serine-type endopeptidase activity"/>
    <property type="evidence" value="ECO:0007669"/>
    <property type="project" value="InterPro"/>
</dbReference>
<dbReference type="InterPro" id="IPR009003">
    <property type="entry name" value="Peptidase_S1_PA"/>
</dbReference>
<dbReference type="InterPro" id="IPR018114">
    <property type="entry name" value="TRYPSIN_HIS"/>
</dbReference>
<dbReference type="InterPro" id="IPR043504">
    <property type="entry name" value="Peptidase_S1_PA_chymotrypsin"/>
</dbReference>
<sequence>MIRQLFVLCALVALAFATPLREDFESRIVGGTNANIADIPWQVSLRTLANFHFCGGSIISNRWIVTAAHCTVGRAGNSINVVVGTATLNAGGVTHRSNRIINHPSYNANTIANDVSVVETATAIAFTTNARAIPMNSATIGGGQSAVVSGWGGTTVDGGASPNTLQRLTKTTLTNADCRSRHSTANAAFVFDHKICTFTRAGQGICQGDSGGPLTLNGQLIGIVSWNIPCARGFPDAYDRISSHRSWILQNTGV</sequence>
<keyword evidence="2" id="KW-0964">Secreted</keyword>
<evidence type="ECO:0000256" key="8">
    <source>
        <dbReference type="ARBA" id="ARBA00023157"/>
    </source>
</evidence>
<dbReference type="SUPFAM" id="SSF50494">
    <property type="entry name" value="Trypsin-like serine proteases"/>
    <property type="match status" value="1"/>
</dbReference>
<dbReference type="PROSITE" id="PS00135">
    <property type="entry name" value="TRYPSIN_SER"/>
    <property type="match status" value="1"/>
</dbReference>
<gene>
    <name evidence="13" type="ORF">CHIRRI_LOCUS8039</name>
</gene>
<dbReference type="Gene3D" id="2.40.10.10">
    <property type="entry name" value="Trypsin-like serine proteases"/>
    <property type="match status" value="2"/>
</dbReference>
<dbReference type="InterPro" id="IPR033116">
    <property type="entry name" value="TRYPSIN_SER"/>
</dbReference>
<dbReference type="EMBL" id="OU895878">
    <property type="protein sequence ID" value="CAG9805162.1"/>
    <property type="molecule type" value="Genomic_DNA"/>
</dbReference>
<name>A0A9N9RXG1_9DIPT</name>
<feature type="signal peptide" evidence="11">
    <location>
        <begin position="1"/>
        <end position="17"/>
    </location>
</feature>
<dbReference type="InterPro" id="IPR001314">
    <property type="entry name" value="Peptidase_S1A"/>
</dbReference>
<protein>
    <recommendedName>
        <fullName evidence="12">Peptidase S1 domain-containing protein</fullName>
    </recommendedName>
</protein>
<dbReference type="PROSITE" id="PS00134">
    <property type="entry name" value="TRYPSIN_HIS"/>
    <property type="match status" value="1"/>
</dbReference>
<dbReference type="PROSITE" id="PS50240">
    <property type="entry name" value="TRYPSIN_DOM"/>
    <property type="match status" value="1"/>
</dbReference>
<evidence type="ECO:0000256" key="6">
    <source>
        <dbReference type="ARBA" id="ARBA00022825"/>
    </source>
</evidence>
<proteinExistence type="inferred from homology"/>
<evidence type="ECO:0000256" key="5">
    <source>
        <dbReference type="ARBA" id="ARBA00022801"/>
    </source>
</evidence>
<evidence type="ECO:0000256" key="11">
    <source>
        <dbReference type="SAM" id="SignalP"/>
    </source>
</evidence>
<keyword evidence="11" id="KW-0732">Signal</keyword>
<dbReference type="GO" id="GO:0007586">
    <property type="term" value="P:digestion"/>
    <property type="evidence" value="ECO:0007669"/>
    <property type="project" value="UniProtKB-KW"/>
</dbReference>
<reference evidence="13" key="2">
    <citation type="submission" date="2022-10" db="EMBL/GenBank/DDBJ databases">
        <authorList>
            <consortium name="ENA_rothamsted_submissions"/>
            <consortium name="culmorum"/>
            <person name="King R."/>
        </authorList>
    </citation>
    <scope>NUCLEOTIDE SEQUENCE</scope>
</reference>
<dbReference type="Pfam" id="PF00089">
    <property type="entry name" value="Trypsin"/>
    <property type="match status" value="1"/>
</dbReference>
<dbReference type="FunFam" id="2.40.10.10:FF:000047">
    <property type="entry name" value="Trypsin eta"/>
    <property type="match status" value="1"/>
</dbReference>
<keyword evidence="5 10" id="KW-0378">Hydrolase</keyword>
<feature type="chain" id="PRO_5040243285" description="Peptidase S1 domain-containing protein" evidence="11">
    <location>
        <begin position="18"/>
        <end position="254"/>
    </location>
</feature>
<reference evidence="13" key="1">
    <citation type="submission" date="2022-01" db="EMBL/GenBank/DDBJ databases">
        <authorList>
            <person name="King R."/>
        </authorList>
    </citation>
    <scope>NUCLEOTIDE SEQUENCE</scope>
</reference>
<evidence type="ECO:0000256" key="4">
    <source>
        <dbReference type="ARBA" id="ARBA00022757"/>
    </source>
</evidence>
<evidence type="ECO:0000256" key="9">
    <source>
        <dbReference type="ARBA" id="ARBA00024195"/>
    </source>
</evidence>
<feature type="domain" description="Peptidase S1" evidence="12">
    <location>
        <begin position="28"/>
        <end position="253"/>
    </location>
</feature>
<dbReference type="Proteomes" id="UP001153620">
    <property type="component" value="Chromosome 2"/>
</dbReference>
<dbReference type="PANTHER" id="PTHR24276:SF91">
    <property type="entry name" value="AT26814P-RELATED"/>
    <property type="match status" value="1"/>
</dbReference>